<evidence type="ECO:0000313" key="4">
    <source>
        <dbReference type="Proteomes" id="UP000282957"/>
    </source>
</evidence>
<dbReference type="PANTHER" id="PTHR43667">
    <property type="entry name" value="CYCLOPROPANE-FATTY-ACYL-PHOSPHOLIPID SYNTHASE"/>
    <property type="match status" value="1"/>
</dbReference>
<dbReference type="InterPro" id="IPR050723">
    <property type="entry name" value="CFA/CMAS"/>
</dbReference>
<keyword evidence="1 3" id="KW-0808">Transferase</keyword>
<accession>A0A437MH00</accession>
<dbReference type="EMBL" id="SACL01000003">
    <property type="protein sequence ID" value="RVT96911.1"/>
    <property type="molecule type" value="Genomic_DNA"/>
</dbReference>
<evidence type="ECO:0000259" key="2">
    <source>
        <dbReference type="SMART" id="SM00828"/>
    </source>
</evidence>
<dbReference type="Gene3D" id="3.40.50.150">
    <property type="entry name" value="Vaccinia Virus protein VP39"/>
    <property type="match status" value="1"/>
</dbReference>
<evidence type="ECO:0000313" key="3">
    <source>
        <dbReference type="EMBL" id="RVT96911.1"/>
    </source>
</evidence>
<gene>
    <name evidence="3" type="ORF">EOD42_10945</name>
</gene>
<name>A0A437MH00_9PROT</name>
<dbReference type="RefSeq" id="WP_127787558.1">
    <property type="nucleotide sequence ID" value="NZ_SACL01000003.1"/>
</dbReference>
<keyword evidence="4" id="KW-1185">Reference proteome</keyword>
<dbReference type="GO" id="GO:0008168">
    <property type="term" value="F:methyltransferase activity"/>
    <property type="evidence" value="ECO:0007669"/>
    <property type="project" value="UniProtKB-KW"/>
</dbReference>
<dbReference type="PANTHER" id="PTHR43667:SF2">
    <property type="entry name" value="FATTY ACID C-METHYL TRANSFERASE"/>
    <property type="match status" value="1"/>
</dbReference>
<dbReference type="SUPFAM" id="SSF53335">
    <property type="entry name" value="S-adenosyl-L-methionine-dependent methyltransferases"/>
    <property type="match status" value="1"/>
</dbReference>
<feature type="domain" description="Polyketide synthase-like methyltransferase" evidence="2">
    <location>
        <begin position="42"/>
        <end position="271"/>
    </location>
</feature>
<dbReference type="CDD" id="cd02440">
    <property type="entry name" value="AdoMet_MTases"/>
    <property type="match status" value="1"/>
</dbReference>
<dbReference type="Proteomes" id="UP000282957">
    <property type="component" value="Unassembled WGS sequence"/>
</dbReference>
<sequence>MATAEAHRRDVAKYYRWLDKLEWMRVMRGETGNGAQPVHRALRDPDGGETSPGVVHRLMAGAIPLPANPRVLDAGCGYGATMLDLAPKLGGEWLGITLSDVQVKRGNEEAAARGLPDVRLEVGSFDAPPPGPFDWIYGIESLIHSPDPGSTIAALAARLAPGGWLTIVDDMPEDALPPEAATRVDTFRRCWRAPVAPGRAAWLAHAAAAGLEPGPEIDLTPLTLSRPMAELAPRIAARAREARWKRLLGLGYRSEADLGGMTLETLLADGSMRYRMLTARRPA</sequence>
<dbReference type="Pfam" id="PF13649">
    <property type="entry name" value="Methyltransf_25"/>
    <property type="match status" value="1"/>
</dbReference>
<dbReference type="AlphaFoldDB" id="A0A437MH00"/>
<protein>
    <submittedName>
        <fullName evidence="3">Methyltransferase domain-containing protein</fullName>
    </submittedName>
</protein>
<dbReference type="InterPro" id="IPR041698">
    <property type="entry name" value="Methyltransf_25"/>
</dbReference>
<evidence type="ECO:0000256" key="1">
    <source>
        <dbReference type="ARBA" id="ARBA00022679"/>
    </source>
</evidence>
<dbReference type="GO" id="GO:0032259">
    <property type="term" value="P:methylation"/>
    <property type="evidence" value="ECO:0007669"/>
    <property type="project" value="UniProtKB-KW"/>
</dbReference>
<dbReference type="OrthoDB" id="7856199at2"/>
<dbReference type="InterPro" id="IPR020803">
    <property type="entry name" value="MeTfrase_dom"/>
</dbReference>
<reference evidence="3 4" key="1">
    <citation type="submission" date="2019-01" db="EMBL/GenBank/DDBJ databases">
        <authorList>
            <person name="Chen W.-M."/>
        </authorList>
    </citation>
    <scope>NUCLEOTIDE SEQUENCE [LARGE SCALE GENOMIC DNA]</scope>
    <source>
        <strain evidence="3 4">CCP-6</strain>
    </source>
</reference>
<keyword evidence="3" id="KW-0489">Methyltransferase</keyword>
<proteinExistence type="predicted"/>
<comment type="caution">
    <text evidence="3">The sequence shown here is derived from an EMBL/GenBank/DDBJ whole genome shotgun (WGS) entry which is preliminary data.</text>
</comment>
<organism evidence="3 4">
    <name type="scientific">Rhodovarius crocodyli</name>
    <dbReference type="NCBI Taxonomy" id="1979269"/>
    <lineage>
        <taxon>Bacteria</taxon>
        <taxon>Pseudomonadati</taxon>
        <taxon>Pseudomonadota</taxon>
        <taxon>Alphaproteobacteria</taxon>
        <taxon>Acetobacterales</taxon>
        <taxon>Roseomonadaceae</taxon>
        <taxon>Rhodovarius</taxon>
    </lineage>
</organism>
<dbReference type="SMART" id="SM00828">
    <property type="entry name" value="PKS_MT"/>
    <property type="match status" value="1"/>
</dbReference>
<dbReference type="InterPro" id="IPR029063">
    <property type="entry name" value="SAM-dependent_MTases_sf"/>
</dbReference>